<dbReference type="SMART" id="SM00052">
    <property type="entry name" value="EAL"/>
    <property type="match status" value="1"/>
</dbReference>
<dbReference type="EMBL" id="SGBC01000003">
    <property type="protein sequence ID" value="RZD16045.1"/>
    <property type="molecule type" value="Genomic_DNA"/>
</dbReference>
<dbReference type="InterPro" id="IPR035919">
    <property type="entry name" value="EAL_sf"/>
</dbReference>
<dbReference type="InterPro" id="IPR052340">
    <property type="entry name" value="RNase_Y/CdgJ"/>
</dbReference>
<organism evidence="3 4">
    <name type="scientific">Acididesulfobacter guangdongensis</name>
    <dbReference type="NCBI Taxonomy" id="2597225"/>
    <lineage>
        <taxon>Bacteria</taxon>
        <taxon>Deltaproteobacteria</taxon>
        <taxon>Candidatus Acidulodesulfobacterales</taxon>
        <taxon>Candidatus Acididesulfobacter</taxon>
    </lineage>
</organism>
<evidence type="ECO:0000313" key="3">
    <source>
        <dbReference type="EMBL" id="RZD16045.1"/>
    </source>
</evidence>
<name>A0A519BFJ2_ACIG2</name>
<evidence type="ECO:0000259" key="1">
    <source>
        <dbReference type="PROSITE" id="PS50883"/>
    </source>
</evidence>
<evidence type="ECO:0000313" key="4">
    <source>
        <dbReference type="Proteomes" id="UP000316562"/>
    </source>
</evidence>
<feature type="domain" description="EAL" evidence="1">
    <location>
        <begin position="1"/>
        <end position="214"/>
    </location>
</feature>
<reference evidence="3 4" key="1">
    <citation type="journal article" date="2019" name="ISME J.">
        <title>Insights into ecological role of a new deltaproteobacterial order Candidatus Acidulodesulfobacterales by metagenomics and metatranscriptomics.</title>
        <authorList>
            <person name="Tan S."/>
            <person name="Liu J."/>
            <person name="Fang Y."/>
            <person name="Hedlund B.P."/>
            <person name="Lian Z.H."/>
            <person name="Huang L.Y."/>
            <person name="Li J.T."/>
            <person name="Huang L.N."/>
            <person name="Li W.J."/>
            <person name="Jiang H.C."/>
            <person name="Dong H.L."/>
            <person name="Shu W.S."/>
        </authorList>
    </citation>
    <scope>NUCLEOTIDE SEQUENCE [LARGE SCALE GENOMIC DNA]</scope>
    <source>
        <strain evidence="3">AP2</strain>
    </source>
</reference>
<feature type="domain" description="HDOD" evidence="2">
    <location>
        <begin position="208"/>
        <end position="405"/>
    </location>
</feature>
<dbReference type="Pfam" id="PF00563">
    <property type="entry name" value="EAL"/>
    <property type="match status" value="1"/>
</dbReference>
<gene>
    <name evidence="3" type="ORF">EVJ46_07585</name>
</gene>
<dbReference type="Proteomes" id="UP000316562">
    <property type="component" value="Unassembled WGS sequence"/>
</dbReference>
<comment type="caution">
    <text evidence="3">The sequence shown here is derived from an EMBL/GenBank/DDBJ whole genome shotgun (WGS) entry which is preliminary data.</text>
</comment>
<dbReference type="InterPro" id="IPR014408">
    <property type="entry name" value="dGMP_Pdiesterase_EAL/HD-GYP"/>
</dbReference>
<evidence type="ECO:0000259" key="2">
    <source>
        <dbReference type="PROSITE" id="PS51833"/>
    </source>
</evidence>
<dbReference type="Gene3D" id="1.10.3210.10">
    <property type="entry name" value="Hypothetical protein af1432"/>
    <property type="match status" value="1"/>
</dbReference>
<accession>A0A519BFJ2</accession>
<dbReference type="PROSITE" id="PS51833">
    <property type="entry name" value="HDOD"/>
    <property type="match status" value="1"/>
</dbReference>
<dbReference type="SUPFAM" id="SSF141868">
    <property type="entry name" value="EAL domain-like"/>
    <property type="match status" value="1"/>
</dbReference>
<dbReference type="PANTHER" id="PTHR33525:SF4">
    <property type="entry name" value="CYCLIC DI-GMP PHOSPHODIESTERASE CDGJ"/>
    <property type="match status" value="1"/>
</dbReference>
<dbReference type="PROSITE" id="PS50883">
    <property type="entry name" value="EAL"/>
    <property type="match status" value="1"/>
</dbReference>
<dbReference type="InterPro" id="IPR001633">
    <property type="entry name" value="EAL_dom"/>
</dbReference>
<protein>
    <submittedName>
        <fullName evidence="3">EAL domain-containing protein</fullName>
    </submittedName>
</protein>
<sequence length="418" mass="47053">MCSGENMNKPIFIGRQPIINGDKSIFGYEILFRSTAEENSSGVSVSDNLSATANVLENIYDMGLKALMGEKPAFINVTPDILKKGMMELLPKDKIVLEILETSKIDDNAVSIVNEFKKRGFGIALDDFVYTEEWEPLLPLSDYVKLDVKQYSRTETKEMLLLLKNYGVKFLAEKVETDEDFQFYKSLGFDFFQGYFFQKPAIISSVTLDPDYAILLNIFNSFQSNEDIEKIESLFKMTPDLIYRLLILINSVAYEFMAKISSVKQAIALLGYDNVSRWMLTIILASKKSDFRSDPLLESAIIKGRMMEDICKKYINKNLSDKAFLAGMLSLVNVALGISLEELLNKITVAPVIYEALADHKGKLGELAEFMDEYNSGNYILAGAVLKRINPNASISDILEINTNALMYLEEVKKSGLV</sequence>
<dbReference type="InterPro" id="IPR013976">
    <property type="entry name" value="HDOD"/>
</dbReference>
<dbReference type="PIRSF" id="PIRSF003180">
    <property type="entry name" value="DiGMPpdiest_YuxH"/>
    <property type="match status" value="1"/>
</dbReference>
<proteinExistence type="predicted"/>
<dbReference type="Pfam" id="PF08668">
    <property type="entry name" value="HDOD"/>
    <property type="match status" value="1"/>
</dbReference>
<dbReference type="AlphaFoldDB" id="A0A519BFJ2"/>
<dbReference type="PANTHER" id="PTHR33525">
    <property type="match status" value="1"/>
</dbReference>
<dbReference type="SUPFAM" id="SSF109604">
    <property type="entry name" value="HD-domain/PDEase-like"/>
    <property type="match status" value="1"/>
</dbReference>
<dbReference type="Gene3D" id="3.20.20.450">
    <property type="entry name" value="EAL domain"/>
    <property type="match status" value="1"/>
</dbReference>